<dbReference type="SUPFAM" id="SSF56059">
    <property type="entry name" value="Glutathione synthetase ATP-binding domain-like"/>
    <property type="match status" value="1"/>
</dbReference>
<keyword evidence="7" id="KW-1185">Reference proteome</keyword>
<dbReference type="PROSITE" id="PS50975">
    <property type="entry name" value="ATP_GRASP"/>
    <property type="match status" value="1"/>
</dbReference>
<protein>
    <submittedName>
        <fullName evidence="6">ATP-grasp domain-containing protein</fullName>
    </submittedName>
</protein>
<sequence length="459" mass="49952">MPSGRARLRLGRRCWQPSRGDEALRMALMTTTSSGAFVQLGATRDGLEPYLDAARRRGLQTILVETPAYLSWRQQLGRRPFDLELPVEHPSQPAEVQHFLESLGVPVTLLLAGFERYVECAFALAPVMEHGPRQRWPHGAFNPLDKWGQREALAHACPRVLQPRHVSFELGSPGASAMLTRVGFPLVVKPSNGSGGLGVFLVEDARQRDQALAALGELSNYDGGRFERVLLEEFIEGREHSIQGLAHEGRALLLTTCEKLVTREPAPGTPELRGFREAGHIATHGDRAEPALRALAQACLDATGYREGPFHVDLLRNQGGAFFVEMGFRLSGGGLSGLVDRATGMKWAELVFETHLGERVPTLPPFREGPGAYVGQVTCASEDELRAGETLRAKGVTVEVQRFAATPPGVETVASPRREALAADKLRDSGFAGRLVVSGTTLEEVRHSLQSCISARLGV</sequence>
<accession>A0A540WID9</accession>
<dbReference type="InterPro" id="IPR011761">
    <property type="entry name" value="ATP-grasp"/>
</dbReference>
<evidence type="ECO:0000256" key="4">
    <source>
        <dbReference type="PROSITE-ProRule" id="PRU00409"/>
    </source>
</evidence>
<organism evidence="6 7">
    <name type="scientific">Myxococcus llanfairpwllgwyngyllgogerychwyrndrobwllllantysiliogogogochensis</name>
    <dbReference type="NCBI Taxonomy" id="2590453"/>
    <lineage>
        <taxon>Bacteria</taxon>
        <taxon>Pseudomonadati</taxon>
        <taxon>Myxococcota</taxon>
        <taxon>Myxococcia</taxon>
        <taxon>Myxococcales</taxon>
        <taxon>Cystobacterineae</taxon>
        <taxon>Myxococcaceae</taxon>
        <taxon>Myxococcus</taxon>
    </lineage>
</organism>
<keyword evidence="3 4" id="KW-0067">ATP-binding</keyword>
<dbReference type="AlphaFoldDB" id="A0A540WID9"/>
<evidence type="ECO:0000256" key="2">
    <source>
        <dbReference type="ARBA" id="ARBA00022741"/>
    </source>
</evidence>
<keyword evidence="1" id="KW-0436">Ligase</keyword>
<dbReference type="Proteomes" id="UP000315369">
    <property type="component" value="Unassembled WGS sequence"/>
</dbReference>
<dbReference type="Pfam" id="PF13535">
    <property type="entry name" value="ATP-grasp_4"/>
    <property type="match status" value="1"/>
</dbReference>
<evidence type="ECO:0000313" key="6">
    <source>
        <dbReference type="EMBL" id="TQF08789.1"/>
    </source>
</evidence>
<evidence type="ECO:0000256" key="1">
    <source>
        <dbReference type="ARBA" id="ARBA00022598"/>
    </source>
</evidence>
<keyword evidence="2 4" id="KW-0547">Nucleotide-binding</keyword>
<comment type="caution">
    <text evidence="6">The sequence shown here is derived from an EMBL/GenBank/DDBJ whole genome shotgun (WGS) entry which is preliminary data.</text>
</comment>
<evidence type="ECO:0000259" key="5">
    <source>
        <dbReference type="PROSITE" id="PS50975"/>
    </source>
</evidence>
<reference evidence="6 7" key="1">
    <citation type="submission" date="2019-06" db="EMBL/GenBank/DDBJ databases">
        <authorList>
            <person name="Livingstone P."/>
            <person name="Whitworth D."/>
        </authorList>
    </citation>
    <scope>NUCLEOTIDE SEQUENCE [LARGE SCALE GENOMIC DNA]</scope>
    <source>
        <strain evidence="6 7">AM401</strain>
    </source>
</reference>
<dbReference type="Gene3D" id="3.30.470.20">
    <property type="entry name" value="ATP-grasp fold, B domain"/>
    <property type="match status" value="1"/>
</dbReference>
<dbReference type="PANTHER" id="PTHR43585">
    <property type="entry name" value="FUMIPYRROLE BIOSYNTHESIS PROTEIN C"/>
    <property type="match status" value="1"/>
</dbReference>
<dbReference type="PROSITE" id="PS00866">
    <property type="entry name" value="CPSASE_1"/>
    <property type="match status" value="1"/>
</dbReference>
<gene>
    <name evidence="6" type="ORF">FJV41_48035</name>
</gene>
<dbReference type="OrthoDB" id="24041at2"/>
<evidence type="ECO:0000256" key="3">
    <source>
        <dbReference type="ARBA" id="ARBA00022840"/>
    </source>
</evidence>
<dbReference type="PANTHER" id="PTHR43585:SF2">
    <property type="entry name" value="ATP-GRASP ENZYME FSQD"/>
    <property type="match status" value="1"/>
</dbReference>
<evidence type="ECO:0000313" key="7">
    <source>
        <dbReference type="Proteomes" id="UP000315369"/>
    </source>
</evidence>
<dbReference type="GO" id="GO:0005524">
    <property type="term" value="F:ATP binding"/>
    <property type="evidence" value="ECO:0007669"/>
    <property type="project" value="UniProtKB-UniRule"/>
</dbReference>
<feature type="domain" description="ATP-grasp" evidence="5">
    <location>
        <begin position="150"/>
        <end position="356"/>
    </location>
</feature>
<dbReference type="InterPro" id="IPR005479">
    <property type="entry name" value="CPAse_ATP-bd"/>
</dbReference>
<dbReference type="EMBL" id="VIFM01000449">
    <property type="protein sequence ID" value="TQF08789.1"/>
    <property type="molecule type" value="Genomic_DNA"/>
</dbReference>
<name>A0A540WID9_9BACT</name>
<dbReference type="InterPro" id="IPR052032">
    <property type="entry name" value="ATP-dep_AA_Ligase"/>
</dbReference>
<dbReference type="GO" id="GO:0016874">
    <property type="term" value="F:ligase activity"/>
    <property type="evidence" value="ECO:0007669"/>
    <property type="project" value="UniProtKB-KW"/>
</dbReference>
<proteinExistence type="predicted"/>
<dbReference type="GO" id="GO:0046872">
    <property type="term" value="F:metal ion binding"/>
    <property type="evidence" value="ECO:0007669"/>
    <property type="project" value="InterPro"/>
</dbReference>